<accession>A0A1Y1VHL6</accession>
<dbReference type="InterPro" id="IPR019410">
    <property type="entry name" value="Methyltransf_16"/>
</dbReference>
<dbReference type="Pfam" id="PF10294">
    <property type="entry name" value="Methyltransf_16"/>
    <property type="match status" value="1"/>
</dbReference>
<reference evidence="6 7" key="1">
    <citation type="submission" date="2016-08" db="EMBL/GenBank/DDBJ databases">
        <title>Genomes of anaerobic fungi encode conserved fungal cellulosomes for biomass hydrolysis.</title>
        <authorList>
            <consortium name="DOE Joint Genome Institute"/>
            <person name="Haitjema C.H."/>
            <person name="Gilmore S.P."/>
            <person name="Henske J.K."/>
            <person name="Solomon K.V."/>
            <person name="De Groot R."/>
            <person name="Kuo A."/>
            <person name="Mondo S.J."/>
            <person name="Salamov A.A."/>
            <person name="Labutti K."/>
            <person name="Zhao Z."/>
            <person name="Chiniquy J."/>
            <person name="Barry K."/>
            <person name="Brewer H.M."/>
            <person name="Purvine S.O."/>
            <person name="Wright A.T."/>
            <person name="Boxma B."/>
            <person name="Van Alen T."/>
            <person name="Hackstein J.H."/>
            <person name="Baker S.E."/>
            <person name="Grigoriev I.V."/>
            <person name="O'Malley M.A."/>
        </authorList>
    </citation>
    <scope>NUCLEOTIDE SEQUENCE [LARGE SCALE GENOMIC DNA]</scope>
    <source>
        <strain evidence="7">finn</strain>
    </source>
</reference>
<feature type="region of interest" description="Disordered" evidence="5">
    <location>
        <begin position="1"/>
        <end position="37"/>
    </location>
</feature>
<dbReference type="STRING" id="1754191.A0A1Y1VHL6"/>
<protein>
    <recommendedName>
        <fullName evidence="8">Elongation factor methyltransferase 7</fullName>
    </recommendedName>
</protein>
<dbReference type="PANTHER" id="PTHR14614:SF10">
    <property type="entry name" value="PROTEIN N-TERMINAL AND LYSINE N-METHYLTRANSFERASE EFM7"/>
    <property type="match status" value="1"/>
</dbReference>
<dbReference type="SUPFAM" id="SSF53335">
    <property type="entry name" value="S-adenosyl-L-methionine-dependent methyltransferases"/>
    <property type="match status" value="1"/>
</dbReference>
<organism evidence="6 7">
    <name type="scientific">Piromyces finnis</name>
    <dbReference type="NCBI Taxonomy" id="1754191"/>
    <lineage>
        <taxon>Eukaryota</taxon>
        <taxon>Fungi</taxon>
        <taxon>Fungi incertae sedis</taxon>
        <taxon>Chytridiomycota</taxon>
        <taxon>Chytridiomycota incertae sedis</taxon>
        <taxon>Neocallimastigomycetes</taxon>
        <taxon>Neocallimastigales</taxon>
        <taxon>Neocallimastigaceae</taxon>
        <taxon>Piromyces</taxon>
    </lineage>
</organism>
<dbReference type="AlphaFoldDB" id="A0A1Y1VHL6"/>
<evidence type="ECO:0000256" key="4">
    <source>
        <dbReference type="ARBA" id="ARBA00022691"/>
    </source>
</evidence>
<evidence type="ECO:0000256" key="3">
    <source>
        <dbReference type="ARBA" id="ARBA00022679"/>
    </source>
</evidence>
<dbReference type="EMBL" id="MCFH01000009">
    <property type="protein sequence ID" value="ORX55522.1"/>
    <property type="molecule type" value="Genomic_DNA"/>
</dbReference>
<dbReference type="CDD" id="cd02440">
    <property type="entry name" value="AdoMet_MTases"/>
    <property type="match status" value="1"/>
</dbReference>
<gene>
    <name evidence="6" type="ORF">BCR36DRAFT_581518</name>
</gene>
<name>A0A1Y1VHL6_9FUNG</name>
<dbReference type="PANTHER" id="PTHR14614">
    <property type="entry name" value="HEPATOCELLULAR CARCINOMA-ASSOCIATED ANTIGEN"/>
    <property type="match status" value="1"/>
</dbReference>
<sequence>MDSDSDSDNGFSMFTEPDDFRQKPPPPSKHVFERKPENIQEGSIKTINFQLIGHHSLWAHCLWNAGVVCTHYLDSHKEICKGKRILELGAAASLPSFIAAINGAEVSVSTDYPDKELIENIQNNAINNIPELVEKKVFNAVGYLWGADTTELMKITNNQKFDVIIMADLLFNHSEHIHMLQTCEKCLSPDGIVLVMYTSHRPWLAEKDYNFFNIAQEQFNFKVEKMFDTKMKVMFEEDPGSEEVRSTIHAYSLKFSDEPKEPKEPSESTI</sequence>
<evidence type="ECO:0000313" key="7">
    <source>
        <dbReference type="Proteomes" id="UP000193719"/>
    </source>
</evidence>
<keyword evidence="7" id="KW-1185">Reference proteome</keyword>
<reference evidence="6 7" key="2">
    <citation type="submission" date="2016-08" db="EMBL/GenBank/DDBJ databases">
        <title>Pervasive Adenine N6-methylation of Active Genes in Fungi.</title>
        <authorList>
            <consortium name="DOE Joint Genome Institute"/>
            <person name="Mondo S.J."/>
            <person name="Dannebaum R.O."/>
            <person name="Kuo R.C."/>
            <person name="Labutti K."/>
            <person name="Haridas S."/>
            <person name="Kuo A."/>
            <person name="Salamov A."/>
            <person name="Ahrendt S.R."/>
            <person name="Lipzen A."/>
            <person name="Sullivan W."/>
            <person name="Andreopoulos W.B."/>
            <person name="Clum A."/>
            <person name="Lindquist E."/>
            <person name="Daum C."/>
            <person name="Ramamoorthy G.K."/>
            <person name="Gryganskyi A."/>
            <person name="Culley D."/>
            <person name="Magnuson J.K."/>
            <person name="James T.Y."/>
            <person name="O'Malley M.A."/>
            <person name="Stajich J.E."/>
            <person name="Spatafora J.W."/>
            <person name="Visel A."/>
            <person name="Grigoriev I.V."/>
        </authorList>
    </citation>
    <scope>NUCLEOTIDE SEQUENCE [LARGE SCALE GENOMIC DNA]</scope>
    <source>
        <strain evidence="7">finn</strain>
    </source>
</reference>
<evidence type="ECO:0000256" key="5">
    <source>
        <dbReference type="SAM" id="MobiDB-lite"/>
    </source>
</evidence>
<proteinExistence type="predicted"/>
<dbReference type="OrthoDB" id="46564at2759"/>
<dbReference type="PROSITE" id="PS51560">
    <property type="entry name" value="SAM_MT_NNT1"/>
    <property type="match status" value="1"/>
</dbReference>
<keyword evidence="1" id="KW-0963">Cytoplasm</keyword>
<dbReference type="GO" id="GO:0005737">
    <property type="term" value="C:cytoplasm"/>
    <property type="evidence" value="ECO:0007669"/>
    <property type="project" value="TreeGrafter"/>
</dbReference>
<evidence type="ECO:0008006" key="8">
    <source>
        <dbReference type="Google" id="ProtNLM"/>
    </source>
</evidence>
<evidence type="ECO:0000313" key="6">
    <source>
        <dbReference type="EMBL" id="ORX55522.1"/>
    </source>
</evidence>
<dbReference type="InterPro" id="IPR029063">
    <property type="entry name" value="SAM-dependent_MTases_sf"/>
</dbReference>
<evidence type="ECO:0000256" key="2">
    <source>
        <dbReference type="ARBA" id="ARBA00022603"/>
    </source>
</evidence>
<keyword evidence="4" id="KW-0949">S-adenosyl-L-methionine</keyword>
<dbReference type="InterPro" id="IPR025784">
    <property type="entry name" value="EFM7"/>
</dbReference>
<dbReference type="GO" id="GO:0008168">
    <property type="term" value="F:methyltransferase activity"/>
    <property type="evidence" value="ECO:0007669"/>
    <property type="project" value="UniProtKB-KW"/>
</dbReference>
<comment type="caution">
    <text evidence="6">The sequence shown here is derived from an EMBL/GenBank/DDBJ whole genome shotgun (WGS) entry which is preliminary data.</text>
</comment>
<evidence type="ECO:0000256" key="1">
    <source>
        <dbReference type="ARBA" id="ARBA00022490"/>
    </source>
</evidence>
<dbReference type="Gene3D" id="3.40.50.150">
    <property type="entry name" value="Vaccinia Virus protein VP39"/>
    <property type="match status" value="1"/>
</dbReference>
<dbReference type="Proteomes" id="UP000193719">
    <property type="component" value="Unassembled WGS sequence"/>
</dbReference>
<keyword evidence="2" id="KW-0489">Methyltransferase</keyword>
<dbReference type="GO" id="GO:0032259">
    <property type="term" value="P:methylation"/>
    <property type="evidence" value="ECO:0007669"/>
    <property type="project" value="UniProtKB-KW"/>
</dbReference>
<keyword evidence="3" id="KW-0808">Transferase</keyword>